<evidence type="ECO:0000313" key="2">
    <source>
        <dbReference type="Proteomes" id="UP000242886"/>
    </source>
</evidence>
<name>A0A7Z7MW31_9PROT</name>
<dbReference type="InterPro" id="IPR027417">
    <property type="entry name" value="P-loop_NTPase"/>
</dbReference>
<sequence length="283" mass="33435">MNKKQNVLLIGGAMRSGTTVIHRALCTAENSNPYISESWFLSDIMRLYRWNLTRYEVRHADQFGHVRNFRELIWLNVRQYLLTVSVKYNDPELLILKHPELTYHFHELAEHFPNFRFIVIVRDPRDVIASIMEVAKRHHQNKIASPQTALKTIRQYCESYSAYYANVFNNAERFGNRLIFVKYEDFMQEPGKELARISQFSGARYDRERAMDFLPEHAAAANFDKDAREQDPFSGAFWSDAYTKPISTERIARYKNTLNEAQIEEIEQHLNHFGKRFGYWPGK</sequence>
<reference evidence="1" key="1">
    <citation type="submission" date="2017-03" db="EMBL/GenBank/DDBJ databases">
        <authorList>
            <consortium name="AG Boll"/>
        </authorList>
    </citation>
    <scope>NUCLEOTIDE SEQUENCE [LARGE SCALE GENOMIC DNA]</scope>
    <source>
        <strain evidence="1">Chol</strain>
    </source>
</reference>
<evidence type="ECO:0008006" key="3">
    <source>
        <dbReference type="Google" id="ProtNLM"/>
    </source>
</evidence>
<organism evidence="1 2">
    <name type="scientific">Sterolibacterium denitrificans</name>
    <dbReference type="NCBI Taxonomy" id="157592"/>
    <lineage>
        <taxon>Bacteria</taxon>
        <taxon>Pseudomonadati</taxon>
        <taxon>Pseudomonadota</taxon>
        <taxon>Betaproteobacteria</taxon>
        <taxon>Nitrosomonadales</taxon>
        <taxon>Sterolibacteriaceae</taxon>
        <taxon>Sterolibacterium</taxon>
    </lineage>
</organism>
<dbReference type="SUPFAM" id="SSF52540">
    <property type="entry name" value="P-loop containing nucleoside triphosphate hydrolases"/>
    <property type="match status" value="1"/>
</dbReference>
<dbReference type="GO" id="GO:0001517">
    <property type="term" value="F:N-acetylglucosamine 6-O-sulfotransferase activity"/>
    <property type="evidence" value="ECO:0007669"/>
    <property type="project" value="TreeGrafter"/>
</dbReference>
<dbReference type="EMBL" id="LT837803">
    <property type="protein sequence ID" value="SMB28094.1"/>
    <property type="molecule type" value="Genomic_DNA"/>
</dbReference>
<proteinExistence type="predicted"/>
<dbReference type="RefSeq" id="WP_154717038.1">
    <property type="nucleotide sequence ID" value="NZ_LT837803.1"/>
</dbReference>
<protein>
    <recommendedName>
        <fullName evidence="3">Sulfotransferase</fullName>
    </recommendedName>
</protein>
<keyword evidence="2" id="KW-1185">Reference proteome</keyword>
<dbReference type="Gene3D" id="3.40.50.300">
    <property type="entry name" value="P-loop containing nucleotide triphosphate hydrolases"/>
    <property type="match status" value="1"/>
</dbReference>
<dbReference type="GO" id="GO:0006790">
    <property type="term" value="P:sulfur compound metabolic process"/>
    <property type="evidence" value="ECO:0007669"/>
    <property type="project" value="TreeGrafter"/>
</dbReference>
<evidence type="ECO:0000313" key="1">
    <source>
        <dbReference type="EMBL" id="SMB28094.1"/>
    </source>
</evidence>
<dbReference type="PANTHER" id="PTHR10704:SF44">
    <property type="entry name" value="LD35051P-RELATED"/>
    <property type="match status" value="1"/>
</dbReference>
<dbReference type="AlphaFoldDB" id="A0A7Z7MW31"/>
<dbReference type="InterPro" id="IPR051135">
    <property type="entry name" value="Gal/GlcNAc/GalNAc_ST"/>
</dbReference>
<gene>
    <name evidence="1" type="ORF">SDENCHOL_20554</name>
</gene>
<dbReference type="PANTHER" id="PTHR10704">
    <property type="entry name" value="CARBOHYDRATE SULFOTRANSFERASE"/>
    <property type="match status" value="1"/>
</dbReference>
<dbReference type="GO" id="GO:0006044">
    <property type="term" value="P:N-acetylglucosamine metabolic process"/>
    <property type="evidence" value="ECO:0007669"/>
    <property type="project" value="TreeGrafter"/>
</dbReference>
<dbReference type="Pfam" id="PF13469">
    <property type="entry name" value="Sulfotransfer_3"/>
    <property type="match status" value="1"/>
</dbReference>
<dbReference type="Proteomes" id="UP000242886">
    <property type="component" value="Chromosome SDENCHOL"/>
</dbReference>
<accession>A0A7Z7MW31</accession>